<sequence length="105" mass="12255">MHTPYSKQDGIRPPSPRGIRRACSKELYRTVKRLKTYIEPELVKQGEELYYRKVIGNLIWIHENYSNKKLLCDWWDTEVSAELAELWQVPEKALQGAFRSAFGGA</sequence>
<evidence type="ECO:0000313" key="2">
    <source>
        <dbReference type="Proteomes" id="UP000300879"/>
    </source>
</evidence>
<dbReference type="AlphaFoldDB" id="A0A4P8XNR5"/>
<proteinExistence type="predicted"/>
<accession>A0A4P8XNR5</accession>
<organism evidence="1 2">
    <name type="scientific">Paenibacillus algicola</name>
    <dbReference type="NCBI Taxonomy" id="2565926"/>
    <lineage>
        <taxon>Bacteria</taxon>
        <taxon>Bacillati</taxon>
        <taxon>Bacillota</taxon>
        <taxon>Bacilli</taxon>
        <taxon>Bacillales</taxon>
        <taxon>Paenibacillaceae</taxon>
        <taxon>Paenibacillus</taxon>
    </lineage>
</organism>
<keyword evidence="2" id="KW-1185">Reference proteome</keyword>
<dbReference type="KEGG" id="palo:E6C60_3528"/>
<reference evidence="1 2" key="1">
    <citation type="submission" date="2019-05" db="EMBL/GenBank/DDBJ databases">
        <authorList>
            <person name="Chen C."/>
        </authorList>
    </citation>
    <scope>NUCLEOTIDE SEQUENCE [LARGE SCALE GENOMIC DNA]</scope>
    <source>
        <strain evidence="1 2">HB172198</strain>
    </source>
</reference>
<dbReference type="OrthoDB" id="2633577at2"/>
<evidence type="ECO:0008006" key="3">
    <source>
        <dbReference type="Google" id="ProtNLM"/>
    </source>
</evidence>
<dbReference type="EMBL" id="CP040396">
    <property type="protein sequence ID" value="QCT04238.1"/>
    <property type="molecule type" value="Genomic_DNA"/>
</dbReference>
<gene>
    <name evidence="1" type="ORF">E6C60_3528</name>
</gene>
<dbReference type="Proteomes" id="UP000300879">
    <property type="component" value="Chromosome"/>
</dbReference>
<evidence type="ECO:0000313" key="1">
    <source>
        <dbReference type="EMBL" id="QCT04238.1"/>
    </source>
</evidence>
<name>A0A4P8XNR5_9BACL</name>
<protein>
    <recommendedName>
        <fullName evidence="3">Dehydrogenase</fullName>
    </recommendedName>
</protein>
<dbReference type="RefSeq" id="WP_138226981.1">
    <property type="nucleotide sequence ID" value="NZ_CP040396.1"/>
</dbReference>